<reference evidence="7 8" key="1">
    <citation type="journal article" date="2021" name="Environ. Microbiol.">
        <title>Gene family expansions and transcriptome signatures uncover fungal adaptations to wood decay.</title>
        <authorList>
            <person name="Hage H."/>
            <person name="Miyauchi S."/>
            <person name="Viragh M."/>
            <person name="Drula E."/>
            <person name="Min B."/>
            <person name="Chaduli D."/>
            <person name="Navarro D."/>
            <person name="Favel A."/>
            <person name="Norest M."/>
            <person name="Lesage-Meessen L."/>
            <person name="Balint B."/>
            <person name="Merenyi Z."/>
            <person name="de Eugenio L."/>
            <person name="Morin E."/>
            <person name="Martinez A.T."/>
            <person name="Baldrian P."/>
            <person name="Stursova M."/>
            <person name="Martinez M.J."/>
            <person name="Novotny C."/>
            <person name="Magnuson J.K."/>
            <person name="Spatafora J.W."/>
            <person name="Maurice S."/>
            <person name="Pangilinan J."/>
            <person name="Andreopoulos W."/>
            <person name="LaButti K."/>
            <person name="Hundley H."/>
            <person name="Na H."/>
            <person name="Kuo A."/>
            <person name="Barry K."/>
            <person name="Lipzen A."/>
            <person name="Henrissat B."/>
            <person name="Riley R."/>
            <person name="Ahrendt S."/>
            <person name="Nagy L.G."/>
            <person name="Grigoriev I.V."/>
            <person name="Martin F."/>
            <person name="Rosso M.N."/>
        </authorList>
    </citation>
    <scope>NUCLEOTIDE SEQUENCE [LARGE SCALE GENOMIC DNA]</scope>
    <source>
        <strain evidence="7 8">CIRM-BRFM 1785</strain>
    </source>
</reference>
<dbReference type="Proteomes" id="UP000814176">
    <property type="component" value="Unassembled WGS sequence"/>
</dbReference>
<dbReference type="GO" id="GO:0008233">
    <property type="term" value="F:peptidase activity"/>
    <property type="evidence" value="ECO:0007669"/>
    <property type="project" value="UniProtKB-KW"/>
</dbReference>
<keyword evidence="2 3" id="KW-0064">Aspartyl protease</keyword>
<comment type="caution">
    <text evidence="7">The sequence shown here is derived from an EMBL/GenBank/DDBJ whole genome shotgun (WGS) entry which is preliminary data.</text>
</comment>
<feature type="domain" description="Peptidase A1" evidence="6">
    <location>
        <begin position="72"/>
        <end position="400"/>
    </location>
</feature>
<sequence>MGIRQLCSFAALCTSLASLSSGAVVVDVHPLHGSTNSESFNNMGQASRERAASLLATAGTGDVPIVNMFAAYAMSIGVGDPATNYTVIIDTGSSNTWVGATKPYVTTETSISTGEGINITYGSGVVLGKEWLDTVTLASGLIIHNQSIGAASNATGFAPFEGIIGLGPTSDTNRTVFNETTGSFINGTIPTVMDNALAQGVIDTEVLGVSFSPITGNNSNSSINGQLSFGGIDQSRLVGDVTYTPRTSKWPASRYWGIDANLTYGQTALGNDSSNSGIVDTGTSVVVIADDLYDIYLDAIPGAYYDNVTQLTAIPLDSVSSLQNFTVYISGEPFVLDAVTQLLPADQNVEAGGVVGLRYSYITPLGWNTTSGLFDWVLGMKFLERYYAVFDTQNNQVGLAYTNHTFAAVS</sequence>
<dbReference type="PANTHER" id="PTHR47966:SF51">
    <property type="entry name" value="BETA-SITE APP-CLEAVING ENZYME, ISOFORM A-RELATED"/>
    <property type="match status" value="1"/>
</dbReference>
<evidence type="ECO:0000259" key="6">
    <source>
        <dbReference type="PROSITE" id="PS51767"/>
    </source>
</evidence>
<dbReference type="InterPro" id="IPR033121">
    <property type="entry name" value="PEPTIDASE_A1"/>
</dbReference>
<comment type="similarity">
    <text evidence="1 3">Belongs to the peptidase A1 family.</text>
</comment>
<proteinExistence type="inferred from homology"/>
<dbReference type="GO" id="GO:0006508">
    <property type="term" value="P:proteolysis"/>
    <property type="evidence" value="ECO:0007669"/>
    <property type="project" value="UniProtKB-KW"/>
</dbReference>
<dbReference type="InterPro" id="IPR001969">
    <property type="entry name" value="Aspartic_peptidase_AS"/>
</dbReference>
<dbReference type="PRINTS" id="PR00792">
    <property type="entry name" value="PEPSIN"/>
</dbReference>
<keyword evidence="8" id="KW-1185">Reference proteome</keyword>
<dbReference type="PROSITE" id="PS50177">
    <property type="entry name" value="NTF2_DOMAIN"/>
    <property type="match status" value="1"/>
</dbReference>
<dbReference type="EMBL" id="JADCUA010000011">
    <property type="protein sequence ID" value="KAH9836046.1"/>
    <property type="molecule type" value="Genomic_DNA"/>
</dbReference>
<dbReference type="PROSITE" id="PS51767">
    <property type="entry name" value="PEPTIDASE_A1"/>
    <property type="match status" value="1"/>
</dbReference>
<dbReference type="PANTHER" id="PTHR47966">
    <property type="entry name" value="BETA-SITE APP-CLEAVING ENZYME, ISOFORM A-RELATED"/>
    <property type="match status" value="1"/>
</dbReference>
<dbReference type="SUPFAM" id="SSF50630">
    <property type="entry name" value="Acid proteases"/>
    <property type="match status" value="1"/>
</dbReference>
<evidence type="ECO:0000256" key="2">
    <source>
        <dbReference type="ARBA" id="ARBA00022750"/>
    </source>
</evidence>
<dbReference type="Gene3D" id="2.40.70.10">
    <property type="entry name" value="Acid Proteases"/>
    <property type="match status" value="2"/>
</dbReference>
<name>A0ABQ8KEA1_9APHY</name>
<dbReference type="InterPro" id="IPR034164">
    <property type="entry name" value="Pepsin-like_dom"/>
</dbReference>
<organism evidence="7 8">
    <name type="scientific">Rhodofomes roseus</name>
    <dbReference type="NCBI Taxonomy" id="34475"/>
    <lineage>
        <taxon>Eukaryota</taxon>
        <taxon>Fungi</taxon>
        <taxon>Dikarya</taxon>
        <taxon>Basidiomycota</taxon>
        <taxon>Agaricomycotina</taxon>
        <taxon>Agaricomycetes</taxon>
        <taxon>Polyporales</taxon>
        <taxon>Rhodofomes</taxon>
    </lineage>
</organism>
<evidence type="ECO:0000259" key="5">
    <source>
        <dbReference type="PROSITE" id="PS50177"/>
    </source>
</evidence>
<protein>
    <submittedName>
        <fullName evidence="7">Acid protease</fullName>
    </submittedName>
</protein>
<keyword evidence="4" id="KW-0732">Signal</keyword>
<feature type="chain" id="PRO_5046025420" evidence="4">
    <location>
        <begin position="23"/>
        <end position="410"/>
    </location>
</feature>
<evidence type="ECO:0000256" key="1">
    <source>
        <dbReference type="ARBA" id="ARBA00007447"/>
    </source>
</evidence>
<dbReference type="Pfam" id="PF00026">
    <property type="entry name" value="Asp"/>
    <property type="match status" value="1"/>
</dbReference>
<evidence type="ECO:0000256" key="3">
    <source>
        <dbReference type="RuleBase" id="RU000454"/>
    </source>
</evidence>
<dbReference type="PROSITE" id="PS00141">
    <property type="entry name" value="ASP_PROTEASE"/>
    <property type="match status" value="2"/>
</dbReference>
<accession>A0ABQ8KEA1</accession>
<feature type="domain" description="NTF2" evidence="5">
    <location>
        <begin position="378"/>
        <end position="410"/>
    </location>
</feature>
<keyword evidence="3" id="KW-0378">Hydrolase</keyword>
<feature type="signal peptide" evidence="4">
    <location>
        <begin position="1"/>
        <end position="22"/>
    </location>
</feature>
<evidence type="ECO:0000313" key="8">
    <source>
        <dbReference type="Proteomes" id="UP000814176"/>
    </source>
</evidence>
<dbReference type="RefSeq" id="XP_047778331.1">
    <property type="nucleotide sequence ID" value="XM_047925715.1"/>
</dbReference>
<dbReference type="InterPro" id="IPR001461">
    <property type="entry name" value="Aspartic_peptidase_A1"/>
</dbReference>
<keyword evidence="3 7" id="KW-0645">Protease</keyword>
<evidence type="ECO:0000313" key="7">
    <source>
        <dbReference type="EMBL" id="KAH9836046.1"/>
    </source>
</evidence>
<evidence type="ECO:0000256" key="4">
    <source>
        <dbReference type="SAM" id="SignalP"/>
    </source>
</evidence>
<dbReference type="InterPro" id="IPR018222">
    <property type="entry name" value="Nuclear_transport_factor_2_euk"/>
</dbReference>
<dbReference type="GeneID" id="72006447"/>
<dbReference type="InterPro" id="IPR021109">
    <property type="entry name" value="Peptidase_aspartic_dom_sf"/>
</dbReference>
<dbReference type="CDD" id="cd05471">
    <property type="entry name" value="pepsin_like"/>
    <property type="match status" value="1"/>
</dbReference>
<gene>
    <name evidence="7" type="ORF">C8Q71DRAFT_796959</name>
</gene>